<dbReference type="Gene3D" id="1.20.1280.140">
    <property type="match status" value="1"/>
</dbReference>
<evidence type="ECO:0000256" key="1">
    <source>
        <dbReference type="SAM" id="SignalP"/>
    </source>
</evidence>
<dbReference type="OrthoDB" id="2422134at2759"/>
<dbReference type="GO" id="GO:0005576">
    <property type="term" value="C:extracellular region"/>
    <property type="evidence" value="ECO:0007669"/>
    <property type="project" value="TreeGrafter"/>
</dbReference>
<feature type="chain" id="PRO_5008275855" description="Hydrophobic surface binding protein" evidence="1">
    <location>
        <begin position="19"/>
        <end position="179"/>
    </location>
</feature>
<dbReference type="Pfam" id="PF12296">
    <property type="entry name" value="HsbA"/>
    <property type="match status" value="1"/>
</dbReference>
<keyword evidence="3" id="KW-1185">Reference proteome</keyword>
<sequence length="179" mass="18999">MKFAIPITILAAISGAYSMVIKRDTPVKKVITDLTAAFDKLDAAANAFDGNFQPVVDATDYVISLIGSGQTTTEGAAVIGLGDAAALLDPVKELDNHVKTLFNDVKGRVDNAEKAKQCDVTREKLATVSSTGQKLIDTILGKVSSAFAKAQAKPYFDDIKNLLDQFQVLFAEGNCVNAS</sequence>
<reference evidence="2 3" key="1">
    <citation type="submission" date="2016-05" db="EMBL/GenBank/DDBJ databases">
        <title>Genome sequencing reveals origins of a unique bacterial endosymbiosis in the earliest lineages of terrestrial Fungi.</title>
        <authorList>
            <consortium name="DOE Joint Genome Institute"/>
            <person name="Uehling J."/>
            <person name="Gryganskyi A."/>
            <person name="Hameed K."/>
            <person name="Tschaplinski T."/>
            <person name="Misztal P."/>
            <person name="Wu S."/>
            <person name="Desiro A."/>
            <person name="Vande Pol N."/>
            <person name="Du Z.-Y."/>
            <person name="Zienkiewicz A."/>
            <person name="Zienkiewicz K."/>
            <person name="Morin E."/>
            <person name="Tisserant E."/>
            <person name="Splivallo R."/>
            <person name="Hainaut M."/>
            <person name="Henrissat B."/>
            <person name="Ohm R."/>
            <person name="Kuo A."/>
            <person name="Yan J."/>
            <person name="Lipzen A."/>
            <person name="Nolan M."/>
            <person name="Labutti K."/>
            <person name="Barry K."/>
            <person name="Goldstein A."/>
            <person name="Labbe J."/>
            <person name="Schadt C."/>
            <person name="Tuskan G."/>
            <person name="Grigoriev I."/>
            <person name="Martin F."/>
            <person name="Vilgalys R."/>
            <person name="Bonito G."/>
        </authorList>
    </citation>
    <scope>NUCLEOTIDE SEQUENCE [LARGE SCALE GENOMIC DNA]</scope>
    <source>
        <strain evidence="2 3">AG-77</strain>
    </source>
</reference>
<dbReference type="InterPro" id="IPR021054">
    <property type="entry name" value="Cell_wall_mannoprotein_1"/>
</dbReference>
<dbReference type="PANTHER" id="PTHR38123">
    <property type="entry name" value="CELL WALL SERINE-THREONINE-RICH GALACTOMANNOPROTEIN MP1 (AFU_ORTHOLOGUE AFUA_4G03240)"/>
    <property type="match status" value="1"/>
</dbReference>
<dbReference type="PANTHER" id="PTHR38123:SF6">
    <property type="entry name" value="CELL WALL SERINE-THREONINE-RICH GALACTOMANNOPROTEIN MP1 (AFU_ORTHOLOGUE AFUA_4G03240)"/>
    <property type="match status" value="1"/>
</dbReference>
<evidence type="ECO:0008006" key="4">
    <source>
        <dbReference type="Google" id="ProtNLM"/>
    </source>
</evidence>
<proteinExistence type="predicted"/>
<keyword evidence="1" id="KW-0732">Signal</keyword>
<feature type="signal peptide" evidence="1">
    <location>
        <begin position="1"/>
        <end position="18"/>
    </location>
</feature>
<organism evidence="2 3">
    <name type="scientific">Linnemannia elongata AG-77</name>
    <dbReference type="NCBI Taxonomy" id="1314771"/>
    <lineage>
        <taxon>Eukaryota</taxon>
        <taxon>Fungi</taxon>
        <taxon>Fungi incertae sedis</taxon>
        <taxon>Mucoromycota</taxon>
        <taxon>Mortierellomycotina</taxon>
        <taxon>Mortierellomycetes</taxon>
        <taxon>Mortierellales</taxon>
        <taxon>Mortierellaceae</taxon>
        <taxon>Linnemannia</taxon>
    </lineage>
</organism>
<evidence type="ECO:0000313" key="3">
    <source>
        <dbReference type="Proteomes" id="UP000078512"/>
    </source>
</evidence>
<dbReference type="Proteomes" id="UP000078512">
    <property type="component" value="Unassembled WGS sequence"/>
</dbReference>
<dbReference type="AlphaFoldDB" id="A0A197JEJ7"/>
<dbReference type="EMBL" id="KV442136">
    <property type="protein sequence ID" value="OAQ22916.1"/>
    <property type="molecule type" value="Genomic_DNA"/>
</dbReference>
<gene>
    <name evidence="2" type="ORF">K457DRAFT_130921</name>
</gene>
<protein>
    <recommendedName>
        <fullName evidence="4">Hydrophobic surface binding protein</fullName>
    </recommendedName>
</protein>
<name>A0A197JEJ7_9FUNG</name>
<accession>A0A197JEJ7</accession>
<evidence type="ECO:0000313" key="2">
    <source>
        <dbReference type="EMBL" id="OAQ22916.1"/>
    </source>
</evidence>